<comment type="caution">
    <text evidence="7">The sequence shown here is derived from an EMBL/GenBank/DDBJ whole genome shotgun (WGS) entry which is preliminary data.</text>
</comment>
<reference evidence="7 8" key="1">
    <citation type="submission" date="2024-09" db="EMBL/GenBank/DDBJ databases">
        <authorList>
            <person name="Sun Q."/>
            <person name="Mori K."/>
        </authorList>
    </citation>
    <scope>NUCLEOTIDE SEQUENCE [LARGE SCALE GENOMIC DNA]</scope>
    <source>
        <strain evidence="7 8">NCAIM B.02610</strain>
    </source>
</reference>
<dbReference type="CDD" id="cd07346">
    <property type="entry name" value="ABC_6TM_exporters"/>
    <property type="match status" value="1"/>
</dbReference>
<dbReference type="RefSeq" id="WP_335960483.1">
    <property type="nucleotide sequence ID" value="NZ_JAXBLX010000010.1"/>
</dbReference>
<evidence type="ECO:0000259" key="6">
    <source>
        <dbReference type="PROSITE" id="PS50929"/>
    </source>
</evidence>
<proteinExistence type="predicted"/>
<evidence type="ECO:0000256" key="4">
    <source>
        <dbReference type="ARBA" id="ARBA00023136"/>
    </source>
</evidence>
<dbReference type="GO" id="GO:0005524">
    <property type="term" value="F:ATP binding"/>
    <property type="evidence" value="ECO:0007669"/>
    <property type="project" value="UniProtKB-KW"/>
</dbReference>
<keyword evidence="4 5" id="KW-0472">Membrane</keyword>
<dbReference type="Proteomes" id="UP001589838">
    <property type="component" value="Unassembled WGS sequence"/>
</dbReference>
<dbReference type="Gene3D" id="1.20.1560.10">
    <property type="entry name" value="ABC transporter type 1, transmembrane domain"/>
    <property type="match status" value="1"/>
</dbReference>
<dbReference type="InterPro" id="IPR039421">
    <property type="entry name" value="Type_1_exporter"/>
</dbReference>
<dbReference type="PANTHER" id="PTHR43394">
    <property type="entry name" value="ATP-DEPENDENT PERMEASE MDL1, MITOCHONDRIAL"/>
    <property type="match status" value="1"/>
</dbReference>
<organism evidence="7 8">
    <name type="scientific">Halalkalibacter kiskunsagensis</name>
    <dbReference type="NCBI Taxonomy" id="1548599"/>
    <lineage>
        <taxon>Bacteria</taxon>
        <taxon>Bacillati</taxon>
        <taxon>Bacillota</taxon>
        <taxon>Bacilli</taxon>
        <taxon>Bacillales</taxon>
        <taxon>Bacillaceae</taxon>
        <taxon>Halalkalibacter</taxon>
    </lineage>
</organism>
<keyword evidence="7" id="KW-0067">ATP-binding</keyword>
<dbReference type="InterPro" id="IPR036640">
    <property type="entry name" value="ABC1_TM_sf"/>
</dbReference>
<feature type="domain" description="ABC transmembrane type-1" evidence="6">
    <location>
        <begin position="37"/>
        <end position="160"/>
    </location>
</feature>
<keyword evidence="2 5" id="KW-0812">Transmembrane</keyword>
<dbReference type="InterPro" id="IPR011527">
    <property type="entry name" value="ABC1_TM_dom"/>
</dbReference>
<keyword evidence="7" id="KW-0547">Nucleotide-binding</keyword>
<keyword evidence="8" id="KW-1185">Reference proteome</keyword>
<dbReference type="EMBL" id="JBHLUX010000025">
    <property type="protein sequence ID" value="MFC0470746.1"/>
    <property type="molecule type" value="Genomic_DNA"/>
</dbReference>
<name>A0ABV6KFY5_9BACI</name>
<evidence type="ECO:0000256" key="1">
    <source>
        <dbReference type="ARBA" id="ARBA00004651"/>
    </source>
</evidence>
<feature type="transmembrane region" description="Helical" evidence="5">
    <location>
        <begin position="34"/>
        <end position="62"/>
    </location>
</feature>
<evidence type="ECO:0000313" key="7">
    <source>
        <dbReference type="EMBL" id="MFC0470746.1"/>
    </source>
</evidence>
<dbReference type="PROSITE" id="PS50929">
    <property type="entry name" value="ABC_TM1F"/>
    <property type="match status" value="1"/>
</dbReference>
<dbReference type="SUPFAM" id="SSF90123">
    <property type="entry name" value="ABC transporter transmembrane region"/>
    <property type="match status" value="1"/>
</dbReference>
<sequence length="160" mass="18285">MDKDGENTKKAIKEEMDRKELLRKYWQFIRSYRFVFLIIIVLGILQLAVPLVAPYITGIVLIDHVLQGEDTWTLQSAVLVLLAVFLFGVTMEFIRNYVTAKLGNRMVVDIRKKLYQHLQLLSPKFYDNKHVGGVVSRILNDVNGAQNLVQGGVINIIVDL</sequence>
<feature type="transmembrane region" description="Helical" evidence="5">
    <location>
        <begin position="74"/>
        <end position="94"/>
    </location>
</feature>
<evidence type="ECO:0000256" key="5">
    <source>
        <dbReference type="SAM" id="Phobius"/>
    </source>
</evidence>
<evidence type="ECO:0000313" key="8">
    <source>
        <dbReference type="Proteomes" id="UP001589838"/>
    </source>
</evidence>
<comment type="subcellular location">
    <subcellularLocation>
        <location evidence="1">Cell membrane</location>
        <topology evidence="1">Multi-pass membrane protein</topology>
    </subcellularLocation>
</comment>
<dbReference type="PANTHER" id="PTHR43394:SF1">
    <property type="entry name" value="ATP-BINDING CASSETTE SUB-FAMILY B MEMBER 10, MITOCHONDRIAL"/>
    <property type="match status" value="1"/>
</dbReference>
<keyword evidence="3 5" id="KW-1133">Transmembrane helix</keyword>
<protein>
    <submittedName>
        <fullName evidence="7">ABC transporter ATP-binding protein</fullName>
    </submittedName>
</protein>
<evidence type="ECO:0000256" key="2">
    <source>
        <dbReference type="ARBA" id="ARBA00022692"/>
    </source>
</evidence>
<evidence type="ECO:0000256" key="3">
    <source>
        <dbReference type="ARBA" id="ARBA00022989"/>
    </source>
</evidence>
<accession>A0ABV6KFY5</accession>
<gene>
    <name evidence="7" type="ORF">ACFFHM_09635</name>
</gene>
<dbReference type="Pfam" id="PF00664">
    <property type="entry name" value="ABC_membrane"/>
    <property type="match status" value="1"/>
</dbReference>